<dbReference type="GO" id="GO:0035731">
    <property type="term" value="F:dinitrosyl-iron complex binding"/>
    <property type="evidence" value="ECO:0007669"/>
    <property type="project" value="UniProtKB-UniRule"/>
</dbReference>
<evidence type="ECO:0000259" key="12">
    <source>
        <dbReference type="PROSITE" id="PS51674"/>
    </source>
</evidence>
<organism evidence="13 14">
    <name type="scientific">Mycolicibacterium sphagni</name>
    <dbReference type="NCBI Taxonomy" id="1786"/>
    <lineage>
        <taxon>Bacteria</taxon>
        <taxon>Bacillati</taxon>
        <taxon>Actinomycetota</taxon>
        <taxon>Actinomycetes</taxon>
        <taxon>Mycobacteriales</taxon>
        <taxon>Mycobacteriaceae</taxon>
        <taxon>Mycolicibacterium</taxon>
    </lineage>
</organism>
<dbReference type="GO" id="GO:0003677">
    <property type="term" value="F:DNA binding"/>
    <property type="evidence" value="ECO:0007669"/>
    <property type="project" value="UniProtKB-UniRule"/>
</dbReference>
<keyword evidence="4 11" id="KW-0479">Metal-binding</keyword>
<evidence type="ECO:0000313" key="14">
    <source>
        <dbReference type="Proteomes" id="UP000216063"/>
    </source>
</evidence>
<keyword evidence="5 11" id="KW-0408">Iron</keyword>
<comment type="caution">
    <text evidence="13">The sequence shown here is derived from an EMBL/GenBank/DDBJ whole genome shotgun (WGS) entry which is preliminary data.</text>
</comment>
<dbReference type="PROSITE" id="PS51674">
    <property type="entry name" value="4FE4S_WBL"/>
    <property type="match status" value="1"/>
</dbReference>
<dbReference type="GO" id="GO:0047134">
    <property type="term" value="F:protein-disulfide reductase [NAD(P)H] activity"/>
    <property type="evidence" value="ECO:0007669"/>
    <property type="project" value="TreeGrafter"/>
</dbReference>
<proteinExistence type="inferred from homology"/>
<dbReference type="GO" id="GO:0051539">
    <property type="term" value="F:4 iron, 4 sulfur cluster binding"/>
    <property type="evidence" value="ECO:0007669"/>
    <property type="project" value="UniProtKB-UniRule"/>
</dbReference>
<keyword evidence="7 11" id="KW-0805">Transcription regulation</keyword>
<evidence type="ECO:0000256" key="8">
    <source>
        <dbReference type="ARBA" id="ARBA00023125"/>
    </source>
</evidence>
<evidence type="ECO:0000256" key="1">
    <source>
        <dbReference type="ARBA" id="ARBA00004496"/>
    </source>
</evidence>
<dbReference type="RefSeq" id="WP_094483521.1">
    <property type="nucleotide sequence ID" value="NZ_JACKSC010000012.1"/>
</dbReference>
<comment type="PTM">
    <text evidence="11">The Fe-S cluster can be nitrosylated by nitric oxide (NO).</text>
</comment>
<keyword evidence="8 11" id="KW-0238">DNA-binding</keyword>
<dbReference type="Proteomes" id="UP000216063">
    <property type="component" value="Unassembled WGS sequence"/>
</dbReference>
<dbReference type="AlphaFoldDB" id="A0A255D9L2"/>
<comment type="PTM">
    <text evidence="11">Upon Fe-S cluster removal intramolecular disulfide bonds are formed.</text>
</comment>
<evidence type="ECO:0000256" key="7">
    <source>
        <dbReference type="ARBA" id="ARBA00023015"/>
    </source>
</evidence>
<comment type="subcellular location">
    <subcellularLocation>
        <location evidence="1 11">Cytoplasm</location>
    </subcellularLocation>
</comment>
<keyword evidence="9 11" id="KW-1015">Disulfide bond</keyword>
<feature type="binding site" evidence="11">
    <location>
        <position position="56"/>
    </location>
    <ligand>
        <name>[4Fe-4S] cluster</name>
        <dbReference type="ChEBI" id="CHEBI:49883"/>
    </ligand>
</feature>
<evidence type="ECO:0000256" key="9">
    <source>
        <dbReference type="ARBA" id="ARBA00023157"/>
    </source>
</evidence>
<gene>
    <name evidence="11" type="primary">whiB</name>
    <name evidence="13" type="ORF">CG716_23500</name>
</gene>
<dbReference type="GO" id="GO:0046872">
    <property type="term" value="F:metal ion binding"/>
    <property type="evidence" value="ECO:0007669"/>
    <property type="project" value="UniProtKB-KW"/>
</dbReference>
<evidence type="ECO:0000256" key="10">
    <source>
        <dbReference type="ARBA" id="ARBA00023163"/>
    </source>
</evidence>
<comment type="function">
    <text evidence="11">Acts as a transcriptional regulator. Probably redox-responsive. The apo- but not holo-form probably binds DNA.</text>
</comment>
<name>A0A255D9L2_9MYCO</name>
<dbReference type="InterPro" id="IPR034768">
    <property type="entry name" value="4FE4S_WBL"/>
</dbReference>
<dbReference type="HAMAP" id="MF_01479">
    <property type="entry name" value="WhiB"/>
    <property type="match status" value="1"/>
</dbReference>
<evidence type="ECO:0000256" key="6">
    <source>
        <dbReference type="ARBA" id="ARBA00023014"/>
    </source>
</evidence>
<feature type="binding site" evidence="11">
    <location>
        <position position="17"/>
    </location>
    <ligand>
        <name>[4Fe-4S] cluster</name>
        <dbReference type="ChEBI" id="CHEBI:49883"/>
    </ligand>
</feature>
<keyword evidence="14" id="KW-1185">Reference proteome</keyword>
<evidence type="ECO:0000256" key="5">
    <source>
        <dbReference type="ARBA" id="ARBA00023004"/>
    </source>
</evidence>
<feature type="binding site" evidence="11">
    <location>
        <position position="50"/>
    </location>
    <ligand>
        <name>[4Fe-4S] cluster</name>
        <dbReference type="ChEBI" id="CHEBI:49883"/>
    </ligand>
</feature>
<dbReference type="PANTHER" id="PTHR38839">
    <property type="entry name" value="TRANSCRIPTIONAL REGULATOR WHID-RELATED"/>
    <property type="match status" value="1"/>
</dbReference>
<evidence type="ECO:0000256" key="2">
    <source>
        <dbReference type="ARBA" id="ARBA00006597"/>
    </source>
</evidence>
<feature type="binding site" evidence="11">
    <location>
        <position position="47"/>
    </location>
    <ligand>
        <name>[4Fe-4S] cluster</name>
        <dbReference type="ChEBI" id="CHEBI:49883"/>
    </ligand>
</feature>
<keyword evidence="10 11" id="KW-0804">Transcription</keyword>
<evidence type="ECO:0000256" key="3">
    <source>
        <dbReference type="ARBA" id="ARBA00022485"/>
    </source>
</evidence>
<keyword evidence="6 11" id="KW-0411">Iron-sulfur</keyword>
<dbReference type="Pfam" id="PF02467">
    <property type="entry name" value="Whib"/>
    <property type="match status" value="1"/>
</dbReference>
<dbReference type="InterPro" id="IPR003482">
    <property type="entry name" value="Whib"/>
</dbReference>
<comment type="cofactor">
    <cofactor evidence="11">
        <name>[4Fe-4S] cluster</name>
        <dbReference type="ChEBI" id="CHEBI:49883"/>
    </cofactor>
    <text evidence="11">Binds 1 [4Fe-4S] cluster per subunit. Following nitrosylation of the [4Fe-4S] cluster binds 1 [4Fe-8(NO)] cluster per subunit.</text>
</comment>
<comment type="similarity">
    <text evidence="2 11">Belongs to the WhiB family.</text>
</comment>
<protein>
    <recommendedName>
        <fullName evidence="11">Transcriptional regulator WhiB</fullName>
    </recommendedName>
</protein>
<dbReference type="GO" id="GO:0045892">
    <property type="term" value="P:negative regulation of DNA-templated transcription"/>
    <property type="evidence" value="ECO:0007669"/>
    <property type="project" value="TreeGrafter"/>
</dbReference>
<dbReference type="EMBL" id="NOZR01000024">
    <property type="protein sequence ID" value="OYN76056.1"/>
    <property type="molecule type" value="Genomic_DNA"/>
</dbReference>
<sequence>MRGSLGHDREWHLQARCRGLPSAVFFTDDHHRGRRRVDHENNAKRICASCPVLSRCLEYALDAQEPYGIWGGMAPRERAALVHVNRGGRSSA</sequence>
<evidence type="ECO:0000313" key="13">
    <source>
        <dbReference type="EMBL" id="OYN76056.1"/>
    </source>
</evidence>
<dbReference type="GO" id="GO:0045454">
    <property type="term" value="P:cell redox homeostasis"/>
    <property type="evidence" value="ECO:0007669"/>
    <property type="project" value="TreeGrafter"/>
</dbReference>
<evidence type="ECO:0000256" key="11">
    <source>
        <dbReference type="HAMAP-Rule" id="MF_01479"/>
    </source>
</evidence>
<dbReference type="GO" id="GO:0005737">
    <property type="term" value="C:cytoplasm"/>
    <property type="evidence" value="ECO:0007669"/>
    <property type="project" value="UniProtKB-SubCell"/>
</dbReference>
<keyword evidence="11" id="KW-0963">Cytoplasm</keyword>
<accession>A0A255D9L2</accession>
<reference evidence="13 14" key="1">
    <citation type="submission" date="2017-07" db="EMBL/GenBank/DDBJ databases">
        <title>The new phylogeny of genus Mycobacterium.</title>
        <authorList>
            <person name="Tortoli E."/>
            <person name="Trovato A."/>
            <person name="Cirillo D.M."/>
        </authorList>
    </citation>
    <scope>NUCLEOTIDE SEQUENCE [LARGE SCALE GENOMIC DNA]</scope>
    <source>
        <strain evidence="13 14">ATCC 33027</strain>
    </source>
</reference>
<evidence type="ECO:0000256" key="4">
    <source>
        <dbReference type="ARBA" id="ARBA00022723"/>
    </source>
</evidence>
<dbReference type="OrthoDB" id="4763193at2"/>
<keyword evidence="3 11" id="KW-0004">4Fe-4S</keyword>
<feature type="domain" description="4Fe-4S Wbl-type" evidence="12">
    <location>
        <begin position="16"/>
        <end position="80"/>
    </location>
</feature>